<gene>
    <name evidence="2" type="ORF">ACFFQA_11005</name>
</gene>
<sequence length="103" mass="10566">MRRWWAALGVAVVTTGVGIAVNVATDLGSNVWAWVAVAVLTLAAAGVAVWTTQTTPAAQAAPAADKQAPQVRNSISGNVTGSVVQAGHIEGDVRLGERHEPQD</sequence>
<evidence type="ECO:0000313" key="2">
    <source>
        <dbReference type="EMBL" id="MFB9904458.1"/>
    </source>
</evidence>
<dbReference type="Proteomes" id="UP001589693">
    <property type="component" value="Unassembled WGS sequence"/>
</dbReference>
<dbReference type="RefSeq" id="WP_377851657.1">
    <property type="nucleotide sequence ID" value="NZ_JBHLZU010000009.1"/>
</dbReference>
<evidence type="ECO:0000313" key="3">
    <source>
        <dbReference type="Proteomes" id="UP001589693"/>
    </source>
</evidence>
<keyword evidence="1" id="KW-0472">Membrane</keyword>
<accession>A0ABV5ZUB1</accession>
<name>A0ABV5ZUB1_9PSEU</name>
<keyword evidence="1" id="KW-1133">Transmembrane helix</keyword>
<dbReference type="EMBL" id="JBHLZU010000009">
    <property type="protein sequence ID" value="MFB9904458.1"/>
    <property type="molecule type" value="Genomic_DNA"/>
</dbReference>
<organism evidence="2 3">
    <name type="scientific">Allokutzneria oryzae</name>
    <dbReference type="NCBI Taxonomy" id="1378989"/>
    <lineage>
        <taxon>Bacteria</taxon>
        <taxon>Bacillati</taxon>
        <taxon>Actinomycetota</taxon>
        <taxon>Actinomycetes</taxon>
        <taxon>Pseudonocardiales</taxon>
        <taxon>Pseudonocardiaceae</taxon>
        <taxon>Allokutzneria</taxon>
    </lineage>
</organism>
<comment type="caution">
    <text evidence="2">The sequence shown here is derived from an EMBL/GenBank/DDBJ whole genome shotgun (WGS) entry which is preliminary data.</text>
</comment>
<keyword evidence="1" id="KW-0812">Transmembrane</keyword>
<proteinExistence type="predicted"/>
<reference evidence="2 3" key="1">
    <citation type="submission" date="2024-09" db="EMBL/GenBank/DDBJ databases">
        <authorList>
            <person name="Sun Q."/>
            <person name="Mori K."/>
        </authorList>
    </citation>
    <scope>NUCLEOTIDE SEQUENCE [LARGE SCALE GENOMIC DNA]</scope>
    <source>
        <strain evidence="2 3">TBRC 7907</strain>
    </source>
</reference>
<protein>
    <submittedName>
        <fullName evidence="2">Uncharacterized protein</fullName>
    </submittedName>
</protein>
<evidence type="ECO:0000256" key="1">
    <source>
        <dbReference type="SAM" id="Phobius"/>
    </source>
</evidence>
<feature type="transmembrane region" description="Helical" evidence="1">
    <location>
        <begin position="30"/>
        <end position="50"/>
    </location>
</feature>
<keyword evidence="3" id="KW-1185">Reference proteome</keyword>